<keyword evidence="3 5" id="KW-1133">Transmembrane helix</keyword>
<feature type="transmembrane region" description="Helical" evidence="5">
    <location>
        <begin position="278"/>
        <end position="302"/>
    </location>
</feature>
<dbReference type="AlphaFoldDB" id="A0A2V3IDV5"/>
<dbReference type="OrthoDB" id="5663at2759"/>
<comment type="subcellular location">
    <subcellularLocation>
        <location evidence="1">Membrane</location>
        <topology evidence="1">Multi-pass membrane protein</topology>
    </subcellularLocation>
</comment>
<evidence type="ECO:0000256" key="4">
    <source>
        <dbReference type="ARBA" id="ARBA00023136"/>
    </source>
</evidence>
<comment type="caution">
    <text evidence="7">The sequence shown here is derived from an EMBL/GenBank/DDBJ whole genome shotgun (WGS) entry which is preliminary data.</text>
</comment>
<protein>
    <submittedName>
        <fullName evidence="7">Putative sodium-coupled neutral amino acid transporter 8</fullName>
    </submittedName>
</protein>
<feature type="transmembrane region" description="Helical" evidence="5">
    <location>
        <begin position="365"/>
        <end position="382"/>
    </location>
</feature>
<feature type="transmembrane region" description="Helical" evidence="5">
    <location>
        <begin position="140"/>
        <end position="159"/>
    </location>
</feature>
<evidence type="ECO:0000313" key="7">
    <source>
        <dbReference type="EMBL" id="PXF40265.1"/>
    </source>
</evidence>
<evidence type="ECO:0000256" key="2">
    <source>
        <dbReference type="ARBA" id="ARBA00022692"/>
    </source>
</evidence>
<dbReference type="PANTHER" id="PTHR22950:SF652">
    <property type="entry name" value="TRANSMEMBRANE AMINO ACID TRANSPORTER FAMILY PROTEIN"/>
    <property type="match status" value="1"/>
</dbReference>
<evidence type="ECO:0000256" key="1">
    <source>
        <dbReference type="ARBA" id="ARBA00004141"/>
    </source>
</evidence>
<sequence length="454" mass="48251">MTDNTDRVPIPNASGDAVAAESYSSIPTSGEATRLLGDAESGNATLVSDKTWPVPDDAPPATGTVFSSAMNLAACALGASMLSLPYAMMISGPIIALQFIVIFAIMAFVSAQAVVNAGLRVGKSSYDGIIRHYFGPVDGTIAEILLAIALIVAAISYIVGLADLLPKMLPIPACFGRDVLIMLTLVLLFPVTLVGSLAAFGPASAIAAGGCYLQAAALVFQLFTNGEWESPKDSTWESVNLGGLIYSMPMICFVYAFHYVLTETLCELQNSTRMRMALVNATTIGIQIGCYLPVAIAGYLIYSGKGITTNVLEKLPEGSLAGFVATWSIGGLLLITYSLFIIPLRQKLEKKIFGSLTESIKDPKRLLLAGVLNVFVAIAALSLPDLGLANTLAGGCIALIMFYFPGRLMVRFQNELPFEYRDPLRLVIGGIFVFFGVLICLVGLFGNMIFDFSS</sequence>
<feature type="transmembrane region" description="Helical" evidence="5">
    <location>
        <begin position="322"/>
        <end position="344"/>
    </location>
</feature>
<feature type="transmembrane region" description="Helical" evidence="5">
    <location>
        <begin position="244"/>
        <end position="266"/>
    </location>
</feature>
<gene>
    <name evidence="7" type="ORF">BWQ96_10027</name>
</gene>
<dbReference type="GO" id="GO:0016020">
    <property type="term" value="C:membrane"/>
    <property type="evidence" value="ECO:0007669"/>
    <property type="project" value="UniProtKB-SubCell"/>
</dbReference>
<accession>A0A2V3IDV5</accession>
<feature type="transmembrane region" description="Helical" evidence="5">
    <location>
        <begin position="205"/>
        <end position="224"/>
    </location>
</feature>
<dbReference type="Proteomes" id="UP000247409">
    <property type="component" value="Unassembled WGS sequence"/>
</dbReference>
<feature type="transmembrane region" description="Helical" evidence="5">
    <location>
        <begin position="69"/>
        <end position="88"/>
    </location>
</feature>
<feature type="transmembrane region" description="Helical" evidence="5">
    <location>
        <begin position="426"/>
        <end position="450"/>
    </location>
</feature>
<reference evidence="7 8" key="1">
    <citation type="journal article" date="2018" name="Mol. Biol. Evol.">
        <title>Analysis of the draft genome of the red seaweed Gracilariopsis chorda provides insights into genome size evolution in Rhodophyta.</title>
        <authorList>
            <person name="Lee J."/>
            <person name="Yang E.C."/>
            <person name="Graf L."/>
            <person name="Yang J.H."/>
            <person name="Qiu H."/>
            <person name="Zel Zion U."/>
            <person name="Chan C.X."/>
            <person name="Stephens T.G."/>
            <person name="Weber A.P.M."/>
            <person name="Boo G.H."/>
            <person name="Boo S.M."/>
            <person name="Kim K.M."/>
            <person name="Shin Y."/>
            <person name="Jung M."/>
            <person name="Lee S.J."/>
            <person name="Yim H.S."/>
            <person name="Lee J.H."/>
            <person name="Bhattacharya D."/>
            <person name="Yoon H.S."/>
        </authorList>
    </citation>
    <scope>NUCLEOTIDE SEQUENCE [LARGE SCALE GENOMIC DNA]</scope>
    <source>
        <strain evidence="7 8">SKKU-2015</strain>
        <tissue evidence="7">Whole body</tissue>
    </source>
</reference>
<name>A0A2V3IDV5_9FLOR</name>
<evidence type="ECO:0000256" key="5">
    <source>
        <dbReference type="SAM" id="Phobius"/>
    </source>
</evidence>
<dbReference type="Pfam" id="PF01490">
    <property type="entry name" value="Aa_trans"/>
    <property type="match status" value="1"/>
</dbReference>
<proteinExistence type="predicted"/>
<keyword evidence="8" id="KW-1185">Reference proteome</keyword>
<dbReference type="PANTHER" id="PTHR22950">
    <property type="entry name" value="AMINO ACID TRANSPORTER"/>
    <property type="match status" value="1"/>
</dbReference>
<organism evidence="7 8">
    <name type="scientific">Gracilariopsis chorda</name>
    <dbReference type="NCBI Taxonomy" id="448386"/>
    <lineage>
        <taxon>Eukaryota</taxon>
        <taxon>Rhodophyta</taxon>
        <taxon>Florideophyceae</taxon>
        <taxon>Rhodymeniophycidae</taxon>
        <taxon>Gracilariales</taxon>
        <taxon>Gracilariaceae</taxon>
        <taxon>Gracilariopsis</taxon>
    </lineage>
</organism>
<dbReference type="STRING" id="448386.A0A2V3IDV5"/>
<feature type="transmembrane region" description="Helical" evidence="5">
    <location>
        <begin position="179"/>
        <end position="198"/>
    </location>
</feature>
<keyword evidence="2 5" id="KW-0812">Transmembrane</keyword>
<feature type="transmembrane region" description="Helical" evidence="5">
    <location>
        <begin position="94"/>
        <end position="119"/>
    </location>
</feature>
<keyword evidence="4 5" id="KW-0472">Membrane</keyword>
<evidence type="ECO:0000256" key="3">
    <source>
        <dbReference type="ARBA" id="ARBA00022989"/>
    </source>
</evidence>
<evidence type="ECO:0000259" key="6">
    <source>
        <dbReference type="Pfam" id="PF01490"/>
    </source>
</evidence>
<feature type="transmembrane region" description="Helical" evidence="5">
    <location>
        <begin position="388"/>
        <end position="405"/>
    </location>
</feature>
<evidence type="ECO:0000313" key="8">
    <source>
        <dbReference type="Proteomes" id="UP000247409"/>
    </source>
</evidence>
<dbReference type="EMBL" id="NBIV01000330">
    <property type="protein sequence ID" value="PXF40265.1"/>
    <property type="molecule type" value="Genomic_DNA"/>
</dbReference>
<dbReference type="InterPro" id="IPR013057">
    <property type="entry name" value="AA_transpt_TM"/>
</dbReference>
<dbReference type="GO" id="GO:0015179">
    <property type="term" value="F:L-amino acid transmembrane transporter activity"/>
    <property type="evidence" value="ECO:0007669"/>
    <property type="project" value="TreeGrafter"/>
</dbReference>
<feature type="domain" description="Amino acid transporter transmembrane" evidence="6">
    <location>
        <begin position="62"/>
        <end position="445"/>
    </location>
</feature>